<dbReference type="RefSeq" id="WP_334314969.1">
    <property type="nucleotide sequence ID" value="NZ_CP065938.1"/>
</dbReference>
<dbReference type="SMART" id="SM00671">
    <property type="entry name" value="SEL1"/>
    <property type="match status" value="7"/>
</dbReference>
<accession>A0ABY5XZQ4</accession>
<evidence type="ECO:0000313" key="4">
    <source>
        <dbReference type="Proteomes" id="UP001058120"/>
    </source>
</evidence>
<protein>
    <submittedName>
        <fullName evidence="3">SEL1-like repeat protein</fullName>
    </submittedName>
</protein>
<dbReference type="Proteomes" id="UP001058120">
    <property type="component" value="Chromosome"/>
</dbReference>
<dbReference type="EMBL" id="CP065938">
    <property type="protein sequence ID" value="UWX05390.1"/>
    <property type="molecule type" value="Genomic_DNA"/>
</dbReference>
<feature type="signal peptide" evidence="2">
    <location>
        <begin position="1"/>
        <end position="22"/>
    </location>
</feature>
<feature type="compositionally biased region" description="Basic and acidic residues" evidence="1">
    <location>
        <begin position="221"/>
        <end position="233"/>
    </location>
</feature>
<gene>
    <name evidence="3" type="ORF">JBF11_08025</name>
</gene>
<keyword evidence="2" id="KW-0732">Signal</keyword>
<evidence type="ECO:0000256" key="2">
    <source>
        <dbReference type="SAM" id="SignalP"/>
    </source>
</evidence>
<proteinExistence type="predicted"/>
<organism evidence="3 4">
    <name type="scientific">Taurinivorans muris</name>
    <dbReference type="NCBI Taxonomy" id="2787751"/>
    <lineage>
        <taxon>Bacteria</taxon>
        <taxon>Pseudomonadati</taxon>
        <taxon>Thermodesulfobacteriota</taxon>
        <taxon>Desulfovibrionia</taxon>
        <taxon>Desulfovibrionales</taxon>
        <taxon>Desulfovibrionaceae</taxon>
        <taxon>Taurinivorans</taxon>
    </lineage>
</organism>
<dbReference type="Gene3D" id="1.25.40.10">
    <property type="entry name" value="Tetratricopeptide repeat domain"/>
    <property type="match status" value="2"/>
</dbReference>
<feature type="chain" id="PRO_5047115605" evidence="2">
    <location>
        <begin position="23"/>
        <end position="505"/>
    </location>
</feature>
<feature type="compositionally biased region" description="Polar residues" evidence="1">
    <location>
        <begin position="204"/>
        <end position="219"/>
    </location>
</feature>
<feature type="region of interest" description="Disordered" evidence="1">
    <location>
        <begin position="185"/>
        <end position="233"/>
    </location>
</feature>
<evidence type="ECO:0000313" key="3">
    <source>
        <dbReference type="EMBL" id="UWX05390.1"/>
    </source>
</evidence>
<dbReference type="PANTHER" id="PTHR11102:SF160">
    <property type="entry name" value="ERAD-ASSOCIATED E3 UBIQUITIN-PROTEIN LIGASE COMPONENT HRD3"/>
    <property type="match status" value="1"/>
</dbReference>
<dbReference type="PANTHER" id="PTHR11102">
    <property type="entry name" value="SEL-1-LIKE PROTEIN"/>
    <property type="match status" value="1"/>
</dbReference>
<name>A0ABY5XZQ4_9BACT</name>
<sequence>MRNNFLPYLFFLSLTLVPNVHAQTSRSASMPVPFEPFDTGNAVSAEFLKLYKENPKNTAIPADILAILQNQESLEPPTIIRQAPTSAFERTIFSSEAPITGKINSPYQPIINEIVKDPQLLHNIPLDDLNKLILESTQQYATPAKIQNLPQANNFKLLSAPQKSGQPFQNINDLQKLRIVAAKKELSSQEQESRSLSPKKRTDNSSFSNPANETAQNKRQINREELEEKSRQGDENAAILLARSYFYDTGEQKNIDKAFKLLEDLAGKKNTRAMLELGRMYEAGSPRQNVMRSANYYKQAAELGNIDAKYHLGLLYYKGRFGQGDEALKYAIYAFREAAAKDHAPSMYELATMYETGTGFSKDMGQAVQLYRKSAHSGYAPAQLQVGLLYENGILVPKNETIAAAWYTKAAEQGFPTAQYLLAGMYRQGLGIPKNLDQAHILYESAANTGLVDAQYDLGVFYLLKSKFQNYKKAEYWLQKAAEQNDTQAREILIQLQQKLSTQNK</sequence>
<dbReference type="SUPFAM" id="SSF81901">
    <property type="entry name" value="HCP-like"/>
    <property type="match status" value="2"/>
</dbReference>
<keyword evidence="4" id="KW-1185">Reference proteome</keyword>
<dbReference type="Pfam" id="PF08238">
    <property type="entry name" value="Sel1"/>
    <property type="match status" value="7"/>
</dbReference>
<reference evidence="3" key="1">
    <citation type="submission" date="2020-12" db="EMBL/GenBank/DDBJ databases">
        <title>Taurinivorans muris gen. nov., sp. nov., fundamental and realized metabolic niche of a ubiquitous sulfidogenic bacterium in the murine intestine.</title>
        <authorList>
            <person name="Ye H."/>
            <person name="Hanson B.T."/>
            <person name="Loy A."/>
        </authorList>
    </citation>
    <scope>NUCLEOTIDE SEQUENCE</scope>
    <source>
        <strain evidence="3">LT0009</strain>
    </source>
</reference>
<dbReference type="InterPro" id="IPR006597">
    <property type="entry name" value="Sel1-like"/>
</dbReference>
<dbReference type="InterPro" id="IPR050767">
    <property type="entry name" value="Sel1_AlgK"/>
</dbReference>
<evidence type="ECO:0000256" key="1">
    <source>
        <dbReference type="SAM" id="MobiDB-lite"/>
    </source>
</evidence>
<dbReference type="InterPro" id="IPR011990">
    <property type="entry name" value="TPR-like_helical_dom_sf"/>
</dbReference>